<keyword evidence="1" id="KW-0472">Membrane</keyword>
<proteinExistence type="predicted"/>
<dbReference type="RefSeq" id="WP_207565825.1">
    <property type="nucleotide sequence ID" value="NZ_CP071446.1"/>
</dbReference>
<evidence type="ECO:0000313" key="2">
    <source>
        <dbReference type="EMBL" id="QTA37102.1"/>
    </source>
</evidence>
<name>A0ABX7S3Z0_9BACT</name>
<dbReference type="EMBL" id="CP071446">
    <property type="protein sequence ID" value="QTA37102.1"/>
    <property type="molecule type" value="Genomic_DNA"/>
</dbReference>
<reference evidence="2 3" key="1">
    <citation type="submission" date="2021-03" db="EMBL/GenBank/DDBJ databases">
        <title>Thermosipho ferrireducens sp.nov., an anaerobic thermophilic iron-reducing bacterium isolated from a deep-sea hydrothermal sulfide deposits.</title>
        <authorList>
            <person name="Zeng X."/>
            <person name="Chen Y."/>
            <person name="Shao Z."/>
        </authorList>
    </citation>
    <scope>NUCLEOTIDE SEQUENCE [LARGE SCALE GENOMIC DNA]</scope>
    <source>
        <strain evidence="2 3">JL129W03</strain>
    </source>
</reference>
<accession>A0ABX7S3Z0</accession>
<keyword evidence="1" id="KW-1133">Transmembrane helix</keyword>
<evidence type="ECO:0000313" key="3">
    <source>
        <dbReference type="Proteomes" id="UP000671862"/>
    </source>
</evidence>
<keyword evidence="1" id="KW-0812">Transmembrane</keyword>
<protein>
    <submittedName>
        <fullName evidence="2">Uncharacterized protein</fullName>
    </submittedName>
</protein>
<keyword evidence="3" id="KW-1185">Reference proteome</keyword>
<organism evidence="2 3">
    <name type="scientific">Thermosipho ferrireducens</name>
    <dbReference type="NCBI Taxonomy" id="2571116"/>
    <lineage>
        <taxon>Bacteria</taxon>
        <taxon>Thermotogati</taxon>
        <taxon>Thermotogota</taxon>
        <taxon>Thermotogae</taxon>
        <taxon>Thermotogales</taxon>
        <taxon>Fervidobacteriaceae</taxon>
        <taxon>Thermosipho</taxon>
    </lineage>
</organism>
<sequence>MRRRKRKDTKGLWIVLAIVIAGILIGAGVFKVYSVKNSPEFNASFISHYLLVNKDIGYFIRIDGDKRVVYIVKIKEYTYDPTTNHSIDINSPLSALNLLQSLLDIQSSYNYYVILNDTGFNTLTDSLNISTNNLNDFFRILSKRGLKYTDYFKFNGIIKALRPDTTLTAPALAKLLYAFRNYNIRNYDLPTLTEKPVKITVGQKTYERIYIDVEAIDSLKNAFRR</sequence>
<feature type="transmembrane region" description="Helical" evidence="1">
    <location>
        <begin position="12"/>
        <end position="33"/>
    </location>
</feature>
<evidence type="ECO:0000256" key="1">
    <source>
        <dbReference type="SAM" id="Phobius"/>
    </source>
</evidence>
<gene>
    <name evidence="2" type="ORF">JYK00_04930</name>
</gene>
<dbReference type="Proteomes" id="UP000671862">
    <property type="component" value="Chromosome"/>
</dbReference>